<dbReference type="Proteomes" id="UP001220478">
    <property type="component" value="Chromosome"/>
</dbReference>
<dbReference type="InterPro" id="IPR005149">
    <property type="entry name" value="Tscrpt_reg_PadR_N"/>
</dbReference>
<dbReference type="Pfam" id="PF03551">
    <property type="entry name" value="PadR"/>
    <property type="match status" value="1"/>
</dbReference>
<dbReference type="EMBL" id="CP118868">
    <property type="protein sequence ID" value="WEG36073.1"/>
    <property type="molecule type" value="Genomic_DNA"/>
</dbReference>
<sequence length="106" mass="12540">MYYSVSAQLIECMILAVVDRADSYGYEISRFVKKVADINESTLYPILKRLVGSDYLTTYEQEIQGRRRKYYHLTSVGEKRLQMLRAEWQTYRDELDAVIGKEEKNE</sequence>
<evidence type="ECO:0000259" key="1">
    <source>
        <dbReference type="Pfam" id="PF03551"/>
    </source>
</evidence>
<proteinExistence type="predicted"/>
<dbReference type="PANTHER" id="PTHR33169:SF24">
    <property type="entry name" value="TRANSCRIPTIONAL REGULATOR, PADR FAMILY"/>
    <property type="match status" value="1"/>
</dbReference>
<feature type="domain" description="Transcription regulator PadR N-terminal" evidence="1">
    <location>
        <begin position="14"/>
        <end position="82"/>
    </location>
</feature>
<reference evidence="2 3" key="1">
    <citation type="submission" date="2023-02" db="EMBL/GenBank/DDBJ databases">
        <title>Novel Oscillospiraceae bacterial genomes.</title>
        <authorList>
            <person name="Srinivasan S."/>
            <person name="Austin M.N."/>
            <person name="Fiedler T.L."/>
            <person name="Strenk S.M."/>
            <person name="Agnew K.J."/>
            <person name="Nagana Gowda G.A."/>
            <person name="Raftery D."/>
            <person name="Beamer M.A."/>
            <person name="Achilles S.L."/>
            <person name="Wiesenfeld H.C."/>
            <person name="Fredricks D.N."/>
            <person name="Hillier S.L."/>
        </authorList>
    </citation>
    <scope>NUCLEOTIDE SEQUENCE [LARGE SCALE GENOMIC DNA]</scope>
    <source>
        <strain evidence="2 3">CHIC02 1186E3-8</strain>
    </source>
</reference>
<name>A0ABY8C5W4_9FIRM</name>
<dbReference type="Gene3D" id="1.10.10.10">
    <property type="entry name" value="Winged helix-like DNA-binding domain superfamily/Winged helix DNA-binding domain"/>
    <property type="match status" value="1"/>
</dbReference>
<gene>
    <name evidence="2" type="ORF">PYS61_02600</name>
</gene>
<evidence type="ECO:0000313" key="3">
    <source>
        <dbReference type="Proteomes" id="UP001220478"/>
    </source>
</evidence>
<dbReference type="InterPro" id="IPR036390">
    <property type="entry name" value="WH_DNA-bd_sf"/>
</dbReference>
<protein>
    <submittedName>
        <fullName evidence="2">PadR family transcriptional regulator</fullName>
    </submittedName>
</protein>
<evidence type="ECO:0000313" key="2">
    <source>
        <dbReference type="EMBL" id="WEG36073.1"/>
    </source>
</evidence>
<dbReference type="InterPro" id="IPR036388">
    <property type="entry name" value="WH-like_DNA-bd_sf"/>
</dbReference>
<dbReference type="InterPro" id="IPR052509">
    <property type="entry name" value="Metal_resp_DNA-bind_regulator"/>
</dbReference>
<dbReference type="SUPFAM" id="SSF46785">
    <property type="entry name" value="Winged helix' DNA-binding domain"/>
    <property type="match status" value="1"/>
</dbReference>
<accession>A0ABY8C5W4</accession>
<keyword evidence="3" id="KW-1185">Reference proteome</keyword>
<organism evidence="2 3">
    <name type="scientific">Amygdalobacter indicium</name>
    <dbReference type="NCBI Taxonomy" id="3029272"/>
    <lineage>
        <taxon>Bacteria</taxon>
        <taxon>Bacillati</taxon>
        <taxon>Bacillota</taxon>
        <taxon>Clostridia</taxon>
        <taxon>Eubacteriales</taxon>
        <taxon>Oscillospiraceae</taxon>
        <taxon>Amygdalobacter</taxon>
    </lineage>
</organism>
<dbReference type="RefSeq" id="WP_315572076.1">
    <property type="nucleotide sequence ID" value="NZ_CP118868.1"/>
</dbReference>
<dbReference type="PANTHER" id="PTHR33169">
    <property type="entry name" value="PADR-FAMILY TRANSCRIPTIONAL REGULATOR"/>
    <property type="match status" value="1"/>
</dbReference>